<gene>
    <name evidence="1" type="ORF">LYY06_02945</name>
</gene>
<dbReference type="EMBL" id="JAJTVO010000004">
    <property type="protein sequence ID" value="MCE4121224.1"/>
    <property type="molecule type" value="Genomic_DNA"/>
</dbReference>
<name>A0AAW4YID6_9BACT</name>
<dbReference type="Proteomes" id="UP001200307">
    <property type="component" value="Unassembled WGS sequence"/>
</dbReference>
<dbReference type="RefSeq" id="WP_233338607.1">
    <property type="nucleotide sequence ID" value="NZ_JAJTVO010000004.1"/>
</dbReference>
<evidence type="ECO:0000313" key="2">
    <source>
        <dbReference type="Proteomes" id="UP001200307"/>
    </source>
</evidence>
<reference evidence="1" key="1">
    <citation type="submission" date="2021-12" db="EMBL/GenBank/DDBJ databases">
        <authorList>
            <person name="Lv X."/>
        </authorList>
    </citation>
    <scope>NUCLEOTIDE SEQUENCE</scope>
    <source>
        <strain evidence="1">HF2106</strain>
    </source>
</reference>
<sequence length="55" mass="6266">MKKKRYIKPVVSVMEMETTAILAGSVIQKAGEADYSDEKVKDFWDNETNKGIWAD</sequence>
<accession>A0AAW4YID6</accession>
<dbReference type="AlphaFoldDB" id="A0AAW4YID6"/>
<organism evidence="1 2">
    <name type="scientific">Segatella copri</name>
    <dbReference type="NCBI Taxonomy" id="165179"/>
    <lineage>
        <taxon>Bacteria</taxon>
        <taxon>Pseudomonadati</taxon>
        <taxon>Bacteroidota</taxon>
        <taxon>Bacteroidia</taxon>
        <taxon>Bacteroidales</taxon>
        <taxon>Prevotellaceae</taxon>
        <taxon>Segatella</taxon>
    </lineage>
</organism>
<protein>
    <submittedName>
        <fullName evidence="1">Uncharacterized protein</fullName>
    </submittedName>
</protein>
<proteinExistence type="predicted"/>
<comment type="caution">
    <text evidence="1">The sequence shown here is derived from an EMBL/GenBank/DDBJ whole genome shotgun (WGS) entry which is preliminary data.</text>
</comment>
<evidence type="ECO:0000313" key="1">
    <source>
        <dbReference type="EMBL" id="MCE4121224.1"/>
    </source>
</evidence>